<dbReference type="RefSeq" id="WP_047915965.1">
    <property type="nucleotide sequence ID" value="NZ_LN774769.1"/>
</dbReference>
<dbReference type="InterPro" id="IPR027417">
    <property type="entry name" value="P-loop_NTPase"/>
</dbReference>
<dbReference type="InterPro" id="IPR050238">
    <property type="entry name" value="DNA_Rep/Repair_Clamp_Loader"/>
</dbReference>
<dbReference type="STRING" id="1364.LP2241_50115"/>
<evidence type="ECO:0000313" key="2">
    <source>
        <dbReference type="Proteomes" id="UP000033166"/>
    </source>
</evidence>
<dbReference type="Pfam" id="PF13177">
    <property type="entry name" value="DNA_pol3_delta2"/>
    <property type="match status" value="1"/>
</dbReference>
<protein>
    <submittedName>
        <fullName evidence="1">DNA polymerase III subunit delta' HolB</fullName>
    </submittedName>
</protein>
<dbReference type="EMBL" id="LN774769">
    <property type="protein sequence ID" value="CEN28917.1"/>
    <property type="molecule type" value="Genomic_DNA"/>
</dbReference>
<proteinExistence type="predicted"/>
<reference evidence="2" key="1">
    <citation type="submission" date="2015-01" db="EMBL/GenBank/DDBJ databases">
        <authorList>
            <person name="Andreevskaya M."/>
        </authorList>
    </citation>
    <scope>NUCLEOTIDE SEQUENCE [LARGE SCALE GENOMIC DNA]</scope>
    <source>
        <strain evidence="2">MKFS47</strain>
    </source>
</reference>
<dbReference type="PANTHER" id="PTHR11669:SF8">
    <property type="entry name" value="DNA POLYMERASE III SUBUNIT DELTA"/>
    <property type="match status" value="1"/>
</dbReference>
<dbReference type="SUPFAM" id="SSF52540">
    <property type="entry name" value="P-loop containing nucleoside triphosphate hydrolases"/>
    <property type="match status" value="1"/>
</dbReference>
<dbReference type="Proteomes" id="UP000033166">
    <property type="component" value="Chromosome I"/>
</dbReference>
<name>A0A0D6DY83_9LACT</name>
<dbReference type="GO" id="GO:0006261">
    <property type="term" value="P:DNA-templated DNA replication"/>
    <property type="evidence" value="ECO:0007669"/>
    <property type="project" value="TreeGrafter"/>
</dbReference>
<dbReference type="PANTHER" id="PTHR11669">
    <property type="entry name" value="REPLICATION FACTOR C / DNA POLYMERASE III GAMMA-TAU SUBUNIT"/>
    <property type="match status" value="1"/>
</dbReference>
<dbReference type="HOGENOM" id="CLU_006229_4_5_9"/>
<dbReference type="NCBIfam" id="NF005581">
    <property type="entry name" value="PRK07276.1"/>
    <property type="match status" value="1"/>
</dbReference>
<organism evidence="1 2">
    <name type="scientific">Pseudolactococcus piscium MKFS47</name>
    <dbReference type="NCBI Taxonomy" id="297352"/>
    <lineage>
        <taxon>Bacteria</taxon>
        <taxon>Bacillati</taxon>
        <taxon>Bacillota</taxon>
        <taxon>Bacilli</taxon>
        <taxon>Lactobacillales</taxon>
        <taxon>Streptococcaceae</taxon>
        <taxon>Pseudolactococcus</taxon>
    </lineage>
</organism>
<dbReference type="AlphaFoldDB" id="A0A0D6DY83"/>
<gene>
    <name evidence="1" type="primary">holB</name>
    <name evidence="1" type="ORF">LACPI_1717</name>
</gene>
<dbReference type="Gene3D" id="3.40.50.300">
    <property type="entry name" value="P-loop containing nucleotide triphosphate hydrolases"/>
    <property type="match status" value="1"/>
</dbReference>
<sequence>MAIDQLQPDLFNRFSHVLANNRLHHAFLFSGGFGAMEMAIWLAQSRFCLQKQAGLPCGTCRECRLVAANDYTDLHIVSPDGQTIKTQQIRELLLTFAQSGFESSRQVVIIDGAEKMHVNAANALLKSIEEPESEIYIFLLTASENMVLDTIKSRAQVINFPNQSKMVQRSLEQDGTLKTDAMIISEIVSSVSEAKSLAKDKLFLDGIKQIEKFVMLLRSDASEAFLQVTQLASFFKDKKAQGLAFKILAICLVKKRQAKRVEQVFVAQKYWQSNVNFQSCLEKICLG</sequence>
<accession>A0A0D6DY83</accession>
<dbReference type="KEGG" id="lpk:LACPI_1717"/>
<evidence type="ECO:0000313" key="1">
    <source>
        <dbReference type="EMBL" id="CEN28917.1"/>
    </source>
</evidence>